<dbReference type="PANTHER" id="PTHR48111">
    <property type="entry name" value="REGULATOR OF RPOS"/>
    <property type="match status" value="1"/>
</dbReference>
<dbReference type="Gene3D" id="3.40.50.2300">
    <property type="match status" value="1"/>
</dbReference>
<evidence type="ECO:0000259" key="8">
    <source>
        <dbReference type="PROSITE" id="PS50110"/>
    </source>
</evidence>
<evidence type="ECO:0000256" key="2">
    <source>
        <dbReference type="ARBA" id="ARBA00023012"/>
    </source>
</evidence>
<evidence type="ECO:0000256" key="6">
    <source>
        <dbReference type="PROSITE-ProRule" id="PRU00169"/>
    </source>
</evidence>
<comment type="caution">
    <text evidence="10">The sequence shown here is derived from an EMBL/GenBank/DDBJ whole genome shotgun (WGS) entry which is preliminary data.</text>
</comment>
<dbReference type="SMART" id="SM00862">
    <property type="entry name" value="Trans_reg_C"/>
    <property type="match status" value="1"/>
</dbReference>
<dbReference type="EMBL" id="AZGK01000007">
    <property type="protein sequence ID" value="KRM46415.1"/>
    <property type="molecule type" value="Genomic_DNA"/>
</dbReference>
<accession>A0A0R1YW24</accession>
<dbReference type="Pfam" id="PF00072">
    <property type="entry name" value="Response_reg"/>
    <property type="match status" value="1"/>
</dbReference>
<keyword evidence="3" id="KW-0805">Transcription regulation</keyword>
<dbReference type="InterPro" id="IPR001867">
    <property type="entry name" value="OmpR/PhoB-type_DNA-bd"/>
</dbReference>
<dbReference type="Proteomes" id="UP000051957">
    <property type="component" value="Unassembled WGS sequence"/>
</dbReference>
<evidence type="ECO:0000256" key="4">
    <source>
        <dbReference type="ARBA" id="ARBA00023125"/>
    </source>
</evidence>
<dbReference type="CDD" id="cd00383">
    <property type="entry name" value="trans_reg_C"/>
    <property type="match status" value="1"/>
</dbReference>
<organism evidence="10 11">
    <name type="scientific">Lentilactobacillus parabuchneri DSM 5707 = NBRC 107865</name>
    <dbReference type="NCBI Taxonomy" id="1423784"/>
    <lineage>
        <taxon>Bacteria</taxon>
        <taxon>Bacillati</taxon>
        <taxon>Bacillota</taxon>
        <taxon>Bacilli</taxon>
        <taxon>Lactobacillales</taxon>
        <taxon>Lactobacillaceae</taxon>
        <taxon>Lentilactobacillus</taxon>
    </lineage>
</organism>
<evidence type="ECO:0000256" key="5">
    <source>
        <dbReference type="ARBA" id="ARBA00023163"/>
    </source>
</evidence>
<dbReference type="PATRIC" id="fig|1423784.4.peg.2289"/>
<dbReference type="AlphaFoldDB" id="A0A0R1YW24"/>
<dbReference type="GO" id="GO:0000976">
    <property type="term" value="F:transcription cis-regulatory region binding"/>
    <property type="evidence" value="ECO:0007669"/>
    <property type="project" value="TreeGrafter"/>
</dbReference>
<proteinExistence type="predicted"/>
<dbReference type="GeneID" id="69802079"/>
<feature type="modified residue" description="4-aspartylphosphate" evidence="6">
    <location>
        <position position="53"/>
    </location>
</feature>
<keyword evidence="5" id="KW-0804">Transcription</keyword>
<evidence type="ECO:0000259" key="9">
    <source>
        <dbReference type="PROSITE" id="PS51755"/>
    </source>
</evidence>
<evidence type="ECO:0000256" key="3">
    <source>
        <dbReference type="ARBA" id="ARBA00023015"/>
    </source>
</evidence>
<dbReference type="InterPro" id="IPR001789">
    <property type="entry name" value="Sig_transdc_resp-reg_receiver"/>
</dbReference>
<protein>
    <submittedName>
        <fullName evidence="10">Winged helix family two component transcriptional regulator</fullName>
    </submittedName>
</protein>
<keyword evidence="1 6" id="KW-0597">Phosphoprotein</keyword>
<dbReference type="RefSeq" id="WP_057910839.1">
    <property type="nucleotide sequence ID" value="NZ_AZGK01000007.1"/>
</dbReference>
<dbReference type="GO" id="GO:0032993">
    <property type="term" value="C:protein-DNA complex"/>
    <property type="evidence" value="ECO:0007669"/>
    <property type="project" value="TreeGrafter"/>
</dbReference>
<evidence type="ECO:0000256" key="1">
    <source>
        <dbReference type="ARBA" id="ARBA00022553"/>
    </source>
</evidence>
<dbReference type="PROSITE" id="PS51755">
    <property type="entry name" value="OMPR_PHOB"/>
    <property type="match status" value="1"/>
</dbReference>
<dbReference type="SUPFAM" id="SSF52172">
    <property type="entry name" value="CheY-like"/>
    <property type="match status" value="1"/>
</dbReference>
<sequence length="233" mass="26539">MKELHILIIEDDEDLAKSLELFLGEIAQTTVSYDGFEGQMLGQEGIYDLVVLDLMLPQVNGYDVLKHWRTEDHLSMPVLILTAKDTLDDKVHGFELGADDYLTKPFHREELLMRVKALLKRSGRLGDDNTLTVGPFTVNLSNRVVNVEGKELALNGKEFDLLVYFVQNPDTIITKDQIFDRLWGFESETAISVVEVYMSNLRKKLKQATSLQPIKTLRNVGYMFETEALDEKA</sequence>
<reference evidence="10 11" key="1">
    <citation type="journal article" date="2015" name="Genome Announc.">
        <title>Expanding the biotechnology potential of lactobacilli through comparative genomics of 213 strains and associated genera.</title>
        <authorList>
            <person name="Sun Z."/>
            <person name="Harris H.M."/>
            <person name="McCann A."/>
            <person name="Guo C."/>
            <person name="Argimon S."/>
            <person name="Zhang W."/>
            <person name="Yang X."/>
            <person name="Jeffery I.B."/>
            <person name="Cooney J.C."/>
            <person name="Kagawa T.F."/>
            <person name="Liu W."/>
            <person name="Song Y."/>
            <person name="Salvetti E."/>
            <person name="Wrobel A."/>
            <person name="Rasinkangas P."/>
            <person name="Parkhill J."/>
            <person name="Rea M.C."/>
            <person name="O'Sullivan O."/>
            <person name="Ritari J."/>
            <person name="Douillard F.P."/>
            <person name="Paul Ross R."/>
            <person name="Yang R."/>
            <person name="Briner A.E."/>
            <person name="Felis G.E."/>
            <person name="de Vos W.M."/>
            <person name="Barrangou R."/>
            <person name="Klaenhammer T.R."/>
            <person name="Caufield P.W."/>
            <person name="Cui Y."/>
            <person name="Zhang H."/>
            <person name="O'Toole P.W."/>
        </authorList>
    </citation>
    <scope>NUCLEOTIDE SEQUENCE [LARGE SCALE GENOMIC DNA]</scope>
    <source>
        <strain evidence="10 11">DSM 5707</strain>
    </source>
</reference>
<feature type="domain" description="OmpR/PhoB-type" evidence="9">
    <location>
        <begin position="128"/>
        <end position="226"/>
    </location>
</feature>
<dbReference type="Pfam" id="PF00486">
    <property type="entry name" value="Trans_reg_C"/>
    <property type="match status" value="1"/>
</dbReference>
<dbReference type="GO" id="GO:0005829">
    <property type="term" value="C:cytosol"/>
    <property type="evidence" value="ECO:0007669"/>
    <property type="project" value="TreeGrafter"/>
</dbReference>
<feature type="DNA-binding region" description="OmpR/PhoB-type" evidence="7">
    <location>
        <begin position="128"/>
        <end position="226"/>
    </location>
</feature>
<name>A0A0R1YW24_9LACO</name>
<dbReference type="Gene3D" id="1.10.10.10">
    <property type="entry name" value="Winged helix-like DNA-binding domain superfamily/Winged helix DNA-binding domain"/>
    <property type="match status" value="1"/>
</dbReference>
<dbReference type="InterPro" id="IPR011006">
    <property type="entry name" value="CheY-like_superfamily"/>
</dbReference>
<gene>
    <name evidence="10" type="ORF">FC51_GL002246</name>
</gene>
<evidence type="ECO:0000313" key="11">
    <source>
        <dbReference type="Proteomes" id="UP000051957"/>
    </source>
</evidence>
<evidence type="ECO:0000313" key="10">
    <source>
        <dbReference type="EMBL" id="KRM46415.1"/>
    </source>
</evidence>
<dbReference type="GO" id="GO:0006355">
    <property type="term" value="P:regulation of DNA-templated transcription"/>
    <property type="evidence" value="ECO:0007669"/>
    <property type="project" value="InterPro"/>
</dbReference>
<dbReference type="Gene3D" id="6.10.250.690">
    <property type="match status" value="1"/>
</dbReference>
<dbReference type="SMART" id="SM00448">
    <property type="entry name" value="REC"/>
    <property type="match status" value="1"/>
</dbReference>
<keyword evidence="2" id="KW-0902">Two-component regulatory system</keyword>
<dbReference type="InterPro" id="IPR039420">
    <property type="entry name" value="WalR-like"/>
</dbReference>
<dbReference type="GO" id="GO:0000156">
    <property type="term" value="F:phosphorelay response regulator activity"/>
    <property type="evidence" value="ECO:0007669"/>
    <property type="project" value="TreeGrafter"/>
</dbReference>
<dbReference type="PANTHER" id="PTHR48111:SF22">
    <property type="entry name" value="REGULATOR OF RPOS"/>
    <property type="match status" value="1"/>
</dbReference>
<dbReference type="InterPro" id="IPR036388">
    <property type="entry name" value="WH-like_DNA-bd_sf"/>
</dbReference>
<feature type="domain" description="Response regulatory" evidence="8">
    <location>
        <begin position="5"/>
        <end position="119"/>
    </location>
</feature>
<dbReference type="PROSITE" id="PS50110">
    <property type="entry name" value="RESPONSE_REGULATORY"/>
    <property type="match status" value="1"/>
</dbReference>
<keyword evidence="4 7" id="KW-0238">DNA-binding</keyword>
<evidence type="ECO:0000256" key="7">
    <source>
        <dbReference type="PROSITE-ProRule" id="PRU01091"/>
    </source>
</evidence>